<reference evidence="3" key="1">
    <citation type="journal article" date="2019" name="Int. J. Syst. Evol. Microbiol.">
        <title>The Global Catalogue of Microorganisms (GCM) 10K type strain sequencing project: providing services to taxonomists for standard genome sequencing and annotation.</title>
        <authorList>
            <consortium name="The Broad Institute Genomics Platform"/>
            <consortium name="The Broad Institute Genome Sequencing Center for Infectious Disease"/>
            <person name="Wu L."/>
            <person name="Ma J."/>
        </authorList>
    </citation>
    <scope>NUCLEOTIDE SEQUENCE [LARGE SCALE GENOMIC DNA]</scope>
    <source>
        <strain evidence="3">JCM 16021</strain>
    </source>
</reference>
<evidence type="ECO:0000313" key="3">
    <source>
        <dbReference type="Proteomes" id="UP001500575"/>
    </source>
</evidence>
<dbReference type="Proteomes" id="UP001500575">
    <property type="component" value="Unassembled WGS sequence"/>
</dbReference>
<proteinExistence type="predicted"/>
<dbReference type="Gene3D" id="3.40.30.10">
    <property type="entry name" value="Glutaredoxin"/>
    <property type="match status" value="1"/>
</dbReference>
<dbReference type="CDD" id="cd02966">
    <property type="entry name" value="TlpA_like_family"/>
    <property type="match status" value="1"/>
</dbReference>
<name>A0ABP5KJL8_9ACTN</name>
<evidence type="ECO:0000313" key="2">
    <source>
        <dbReference type="EMBL" id="GAA2132050.1"/>
    </source>
</evidence>
<accession>A0ABP5KJL8</accession>
<dbReference type="InterPro" id="IPR036249">
    <property type="entry name" value="Thioredoxin-like_sf"/>
</dbReference>
<comment type="caution">
    <text evidence="2">The sequence shown here is derived from an EMBL/GenBank/DDBJ whole genome shotgun (WGS) entry which is preliminary data.</text>
</comment>
<sequence length="166" mass="17932">MRAVVAAVATGSLLLSGCTMTGDRQPLPDLALPEVDGDKTVGLRSLEGPMLVNLWASWCTSCRHEMPLLEQFHQKHGDEVAVVGIDFQETNLGSAEDLVAETGVTYRLLLDEVGDLNGAEPLPHVQALPIQVYVDEDGEVAYIAYQAFESVDEIEASVNEHLGTDL</sequence>
<dbReference type="Pfam" id="PF00578">
    <property type="entry name" value="AhpC-TSA"/>
    <property type="match status" value="1"/>
</dbReference>
<dbReference type="PROSITE" id="PS51257">
    <property type="entry name" value="PROKAR_LIPOPROTEIN"/>
    <property type="match status" value="1"/>
</dbReference>
<evidence type="ECO:0000259" key="1">
    <source>
        <dbReference type="PROSITE" id="PS51352"/>
    </source>
</evidence>
<dbReference type="PROSITE" id="PS51352">
    <property type="entry name" value="THIOREDOXIN_2"/>
    <property type="match status" value="1"/>
</dbReference>
<dbReference type="SUPFAM" id="SSF52833">
    <property type="entry name" value="Thioredoxin-like"/>
    <property type="match status" value="1"/>
</dbReference>
<gene>
    <name evidence="2" type="ORF">GCM10009843_36180</name>
</gene>
<feature type="domain" description="Thioredoxin" evidence="1">
    <location>
        <begin position="21"/>
        <end position="163"/>
    </location>
</feature>
<dbReference type="PANTHER" id="PTHR42852:SF13">
    <property type="entry name" value="PROTEIN DIPZ"/>
    <property type="match status" value="1"/>
</dbReference>
<dbReference type="EMBL" id="BAAAQQ010000013">
    <property type="protein sequence ID" value="GAA2132050.1"/>
    <property type="molecule type" value="Genomic_DNA"/>
</dbReference>
<dbReference type="RefSeq" id="WP_344305224.1">
    <property type="nucleotide sequence ID" value="NZ_BAAAQQ010000013.1"/>
</dbReference>
<protein>
    <recommendedName>
        <fullName evidence="1">Thioredoxin domain-containing protein</fullName>
    </recommendedName>
</protein>
<dbReference type="InterPro" id="IPR013766">
    <property type="entry name" value="Thioredoxin_domain"/>
</dbReference>
<organism evidence="2 3">
    <name type="scientific">Nocardioides bigeumensis</name>
    <dbReference type="NCBI Taxonomy" id="433657"/>
    <lineage>
        <taxon>Bacteria</taxon>
        <taxon>Bacillati</taxon>
        <taxon>Actinomycetota</taxon>
        <taxon>Actinomycetes</taxon>
        <taxon>Propionibacteriales</taxon>
        <taxon>Nocardioidaceae</taxon>
        <taxon>Nocardioides</taxon>
    </lineage>
</organism>
<dbReference type="InterPro" id="IPR017937">
    <property type="entry name" value="Thioredoxin_CS"/>
</dbReference>
<keyword evidence="3" id="KW-1185">Reference proteome</keyword>
<dbReference type="InterPro" id="IPR000866">
    <property type="entry name" value="AhpC/TSA"/>
</dbReference>
<dbReference type="PROSITE" id="PS00194">
    <property type="entry name" value="THIOREDOXIN_1"/>
    <property type="match status" value="1"/>
</dbReference>
<dbReference type="PANTHER" id="PTHR42852">
    <property type="entry name" value="THIOL:DISULFIDE INTERCHANGE PROTEIN DSBE"/>
    <property type="match status" value="1"/>
</dbReference>
<dbReference type="InterPro" id="IPR050553">
    <property type="entry name" value="Thioredoxin_ResA/DsbE_sf"/>
</dbReference>